<gene>
    <name evidence="2" type="ORF">FB45DRAFT_916312</name>
</gene>
<accession>A0AAD7FPH0</accession>
<evidence type="ECO:0000256" key="1">
    <source>
        <dbReference type="ARBA" id="ARBA00038414"/>
    </source>
</evidence>
<reference evidence="2" key="1">
    <citation type="submission" date="2023-03" db="EMBL/GenBank/DDBJ databases">
        <title>Massive genome expansion in bonnet fungi (Mycena s.s.) driven by repeated elements and novel gene families across ecological guilds.</title>
        <authorList>
            <consortium name="Lawrence Berkeley National Laboratory"/>
            <person name="Harder C.B."/>
            <person name="Miyauchi S."/>
            <person name="Viragh M."/>
            <person name="Kuo A."/>
            <person name="Thoen E."/>
            <person name="Andreopoulos B."/>
            <person name="Lu D."/>
            <person name="Skrede I."/>
            <person name="Drula E."/>
            <person name="Henrissat B."/>
            <person name="Morin E."/>
            <person name="Kohler A."/>
            <person name="Barry K."/>
            <person name="LaButti K."/>
            <person name="Morin E."/>
            <person name="Salamov A."/>
            <person name="Lipzen A."/>
            <person name="Mereny Z."/>
            <person name="Hegedus B."/>
            <person name="Baldrian P."/>
            <person name="Stursova M."/>
            <person name="Weitz H."/>
            <person name="Taylor A."/>
            <person name="Grigoriev I.V."/>
            <person name="Nagy L.G."/>
            <person name="Martin F."/>
            <person name="Kauserud H."/>
        </authorList>
    </citation>
    <scope>NUCLEOTIDE SEQUENCE</scope>
    <source>
        <strain evidence="2">9284</strain>
    </source>
</reference>
<protein>
    <submittedName>
        <fullName evidence="2">Asp/Glu/hydantoin racemase</fullName>
    </submittedName>
</protein>
<evidence type="ECO:0000313" key="3">
    <source>
        <dbReference type="Proteomes" id="UP001221142"/>
    </source>
</evidence>
<dbReference type="PANTHER" id="PTHR28047:SF5">
    <property type="entry name" value="PROTEIN DCG1"/>
    <property type="match status" value="1"/>
</dbReference>
<dbReference type="PANTHER" id="PTHR28047">
    <property type="entry name" value="PROTEIN DCG1"/>
    <property type="match status" value="1"/>
</dbReference>
<dbReference type="GO" id="GO:0047661">
    <property type="term" value="F:amino-acid racemase activity"/>
    <property type="evidence" value="ECO:0007669"/>
    <property type="project" value="InterPro"/>
</dbReference>
<dbReference type="InterPro" id="IPR053714">
    <property type="entry name" value="Iso_Racemase_Enz_sf"/>
</dbReference>
<dbReference type="Pfam" id="PF01177">
    <property type="entry name" value="Asp_Glu_race"/>
    <property type="match status" value="1"/>
</dbReference>
<name>A0AAD7FPH0_9AGAR</name>
<dbReference type="AlphaFoldDB" id="A0AAD7FPH0"/>
<comment type="similarity">
    <text evidence="1">Belongs to the HyuE racemase family.</text>
</comment>
<organism evidence="2 3">
    <name type="scientific">Roridomyces roridus</name>
    <dbReference type="NCBI Taxonomy" id="1738132"/>
    <lineage>
        <taxon>Eukaryota</taxon>
        <taxon>Fungi</taxon>
        <taxon>Dikarya</taxon>
        <taxon>Basidiomycota</taxon>
        <taxon>Agaricomycotina</taxon>
        <taxon>Agaricomycetes</taxon>
        <taxon>Agaricomycetidae</taxon>
        <taxon>Agaricales</taxon>
        <taxon>Marasmiineae</taxon>
        <taxon>Mycenaceae</taxon>
        <taxon>Roridomyces</taxon>
    </lineage>
</organism>
<sequence length="212" mass="22490">MSLETSILVINPNSTQSVTDGLIEVIRSPPGTKLAFYTGPPDAPPSIDDAATSTLSSTACMRDIRERGMLDQYDGFLVSCFSDHPLTHALREVTDKPVLGIFQASLAHALLCGNKFGILTDGSWVRLRRWGRRVLGSKSDRFCGVGGERVESKMKEGSAELAALGVDVVILGCAGMSGMENLVHTGFGGDVRVVDGNKAGVELLAALVRLGN</sequence>
<evidence type="ECO:0000313" key="2">
    <source>
        <dbReference type="EMBL" id="KAJ7630702.1"/>
    </source>
</evidence>
<dbReference type="InterPro" id="IPR015942">
    <property type="entry name" value="Asp/Glu/hydantoin_racemase"/>
</dbReference>
<comment type="caution">
    <text evidence="2">The sequence shown here is derived from an EMBL/GenBank/DDBJ whole genome shotgun (WGS) entry which is preliminary data.</text>
</comment>
<proteinExistence type="inferred from homology"/>
<keyword evidence="3" id="KW-1185">Reference proteome</keyword>
<dbReference type="Proteomes" id="UP001221142">
    <property type="component" value="Unassembled WGS sequence"/>
</dbReference>
<dbReference type="EMBL" id="JARKIF010000009">
    <property type="protein sequence ID" value="KAJ7630702.1"/>
    <property type="molecule type" value="Genomic_DNA"/>
</dbReference>
<dbReference type="Gene3D" id="3.40.50.12500">
    <property type="match status" value="1"/>
</dbReference>
<dbReference type="InterPro" id="IPR052186">
    <property type="entry name" value="Hydantoin_racemase-like"/>
</dbReference>